<keyword evidence="6" id="KW-0532">Neurotransmitter transport</keyword>
<feature type="transmembrane region" description="Helical" evidence="17">
    <location>
        <begin position="261"/>
        <end position="281"/>
    </location>
</feature>
<evidence type="ECO:0000256" key="16">
    <source>
        <dbReference type="SAM" id="MobiDB-lite"/>
    </source>
</evidence>
<dbReference type="RefSeq" id="XP_002117875.1">
    <property type="nucleotide sequence ID" value="XM_002117839.1"/>
</dbReference>
<keyword evidence="11 14" id="KW-1015">Disulfide bond</keyword>
<dbReference type="SUPFAM" id="SSF161070">
    <property type="entry name" value="SNF-like"/>
    <property type="match status" value="1"/>
</dbReference>
<feature type="binding site" evidence="13">
    <location>
        <position position="112"/>
    </location>
    <ligand>
        <name>Na(+)</name>
        <dbReference type="ChEBI" id="CHEBI:29101"/>
        <label>1</label>
    </ligand>
</feature>
<dbReference type="GO" id="GO:0090493">
    <property type="term" value="P:catecholamine uptake"/>
    <property type="evidence" value="ECO:0007669"/>
    <property type="project" value="UniProtKB-ARBA"/>
</dbReference>
<feature type="binding site" evidence="13">
    <location>
        <position position="109"/>
    </location>
    <ligand>
        <name>Na(+)</name>
        <dbReference type="ChEBI" id="CHEBI:29101"/>
        <label>1</label>
    </ligand>
</feature>
<feature type="transmembrane region" description="Helical" evidence="17">
    <location>
        <begin position="503"/>
        <end position="526"/>
    </location>
</feature>
<dbReference type="EMBL" id="DS985269">
    <property type="protein sequence ID" value="EDV19637.1"/>
    <property type="molecule type" value="Genomic_DNA"/>
</dbReference>
<dbReference type="PANTHER" id="PTHR11616:SF320">
    <property type="entry name" value="SODIUM-DEPENDENT NORADRENALINE TRANSPORTER"/>
    <property type="match status" value="1"/>
</dbReference>
<dbReference type="GO" id="GO:0035725">
    <property type="term" value="P:sodium ion transmembrane transport"/>
    <property type="evidence" value="ECO:0000318"/>
    <property type="project" value="GO_Central"/>
</dbReference>
<dbReference type="InParanoid" id="B3SC88"/>
<dbReference type="GO" id="GO:0046872">
    <property type="term" value="F:metal ion binding"/>
    <property type="evidence" value="ECO:0007669"/>
    <property type="project" value="UniProtKB-KW"/>
</dbReference>
<dbReference type="OrthoDB" id="6581954at2759"/>
<keyword evidence="9 13" id="KW-0915">Sodium</keyword>
<gene>
    <name evidence="19" type="ORF">TRIADDRAFT_61885</name>
</gene>
<reference evidence="19 20" key="1">
    <citation type="journal article" date="2008" name="Nature">
        <title>The Trichoplax genome and the nature of placozoans.</title>
        <authorList>
            <person name="Srivastava M."/>
            <person name="Begovic E."/>
            <person name="Chapman J."/>
            <person name="Putnam N.H."/>
            <person name="Hellsten U."/>
            <person name="Kawashima T."/>
            <person name="Kuo A."/>
            <person name="Mitros T."/>
            <person name="Salamov A."/>
            <person name="Carpenter M.L."/>
            <person name="Signorovitch A.Y."/>
            <person name="Moreno M.A."/>
            <person name="Kamm K."/>
            <person name="Grimwood J."/>
            <person name="Schmutz J."/>
            <person name="Shapiro H."/>
            <person name="Grigoriev I.V."/>
            <person name="Buss L.W."/>
            <person name="Schierwater B."/>
            <person name="Dellaporta S.L."/>
            <person name="Rokhsar D.S."/>
        </authorList>
    </citation>
    <scope>NUCLEOTIDE SEQUENCE [LARGE SCALE GENOMIC DNA]</scope>
    <source>
        <strain evidence="19 20">Grell-BS-1999</strain>
    </source>
</reference>
<protein>
    <recommendedName>
        <fullName evidence="15">Transporter</fullName>
    </recommendedName>
</protein>
<feature type="transmembrane region" description="Helical" evidence="17">
    <location>
        <begin position="547"/>
        <end position="573"/>
    </location>
</feature>
<evidence type="ECO:0000256" key="17">
    <source>
        <dbReference type="SAM" id="Phobius"/>
    </source>
</evidence>
<dbReference type="GO" id="GO:0015378">
    <property type="term" value="F:sodium:chloride symporter activity"/>
    <property type="evidence" value="ECO:0007669"/>
    <property type="project" value="UniProtKB-ARBA"/>
</dbReference>
<dbReference type="eggNOG" id="KOG3660">
    <property type="taxonomic scope" value="Eukaryota"/>
</dbReference>
<dbReference type="FunCoup" id="B3SC88">
    <property type="interactions" value="395"/>
</dbReference>
<feature type="region of interest" description="Disordered" evidence="16">
    <location>
        <begin position="74"/>
        <end position="94"/>
    </location>
</feature>
<dbReference type="PROSITE" id="PS00610">
    <property type="entry name" value="NA_NEUROTRAN_SYMP_1"/>
    <property type="match status" value="1"/>
</dbReference>
<evidence type="ECO:0000256" key="6">
    <source>
        <dbReference type="ARBA" id="ARBA00022775"/>
    </source>
</evidence>
<feature type="binding site" evidence="13">
    <location>
        <position position="116"/>
    </location>
    <ligand>
        <name>Na(+)</name>
        <dbReference type="ChEBI" id="CHEBI:29101"/>
        <label>1</label>
    </ligand>
</feature>
<keyword evidence="3" id="KW-1003">Cell membrane</keyword>
<feature type="transmembrane region" description="Helical" evidence="17">
    <location>
        <begin position="585"/>
        <end position="607"/>
    </location>
</feature>
<evidence type="ECO:0000256" key="12">
    <source>
        <dbReference type="ARBA" id="ARBA00023180"/>
    </source>
</evidence>
<evidence type="ECO:0000256" key="18">
    <source>
        <dbReference type="SAM" id="SignalP"/>
    </source>
</evidence>
<feature type="binding site" evidence="13">
    <location>
        <position position="346"/>
    </location>
    <ligand>
        <name>Na(+)</name>
        <dbReference type="ChEBI" id="CHEBI:29101"/>
        <label>1</label>
    </ligand>
</feature>
<dbReference type="PRINTS" id="PR00176">
    <property type="entry name" value="NANEUSMPORT"/>
</dbReference>
<evidence type="ECO:0000256" key="8">
    <source>
        <dbReference type="ARBA" id="ARBA00022989"/>
    </source>
</evidence>
<feature type="signal peptide" evidence="18">
    <location>
        <begin position="1"/>
        <end position="32"/>
    </location>
</feature>
<feature type="chain" id="PRO_5002798678" description="Transporter" evidence="18">
    <location>
        <begin position="33"/>
        <end position="665"/>
    </location>
</feature>
<evidence type="ECO:0000256" key="13">
    <source>
        <dbReference type="PIRSR" id="PIRSR600175-1"/>
    </source>
</evidence>
<keyword evidence="10 17" id="KW-0472">Membrane</keyword>
<dbReference type="HOGENOM" id="CLU_006855_9_0_1"/>
<dbReference type="InterPro" id="IPR000175">
    <property type="entry name" value="Na/ntran_symport"/>
</dbReference>
<keyword evidence="20" id="KW-1185">Reference proteome</keyword>
<dbReference type="Proteomes" id="UP000009022">
    <property type="component" value="Unassembled WGS sequence"/>
</dbReference>
<feature type="transmembrane region" description="Helical" evidence="17">
    <location>
        <begin position="101"/>
        <end position="118"/>
    </location>
</feature>
<accession>B3SC88</accession>
<organism evidence="19 20">
    <name type="scientific">Trichoplax adhaerens</name>
    <name type="common">Trichoplax reptans</name>
    <dbReference type="NCBI Taxonomy" id="10228"/>
    <lineage>
        <taxon>Eukaryota</taxon>
        <taxon>Metazoa</taxon>
        <taxon>Placozoa</taxon>
        <taxon>Uniplacotomia</taxon>
        <taxon>Trichoplacea</taxon>
        <taxon>Trichoplacidae</taxon>
        <taxon>Trichoplax</taxon>
    </lineage>
</organism>
<dbReference type="GeneID" id="6759109"/>
<comment type="similarity">
    <text evidence="15">Belongs to the sodium:neurotransmitter symporter (SNF) (TC 2.A.22) family.</text>
</comment>
<keyword evidence="2 15" id="KW-0813">Transport</keyword>
<sequence>MESIIVKKTTTLPLIRLIIAFLASSHATKVEAISDCHKLTVNRPSYRVRSKHNFNRSKLIFSIATNNKMVEEKEITDPEKDQISNSEEDSDDNRESWDKKIDFFLSCVGYAVGFGNLWRFPYLCYDNGGGAFLIPYLLFLFICGIPMIAMEMSIGQCFRGGPTTAYKNICPMFEGIGYAQLMSTFLSGINYVVIFAWVLFFFIASFISPLPWTTCGNTWNTDSCFVRNGSETNMSGISPSQEFFNARVLGLTPSPAQFGHVRWELALLLLLAWTIIYLCVFKGIKWSGKVVYVTATFPYVVLIILFFRGVTLPGAGKGINFYLRVDVDKLRLAGTWARAGTQIFYSLGTAFGPMITFASYNKRSNNVLRDATCISLINCTTSFFAGFVVFSVIGYMSEQQGLPVSSVVSQGPGLVFMVYPAGLATLPGANFWSIIFFMMLITLGIDTEMGGIEAMTTGITDVWPKYLPYKELLTLVICVVTYLLGLACVTTGGFYIFTLINWYSAEIGLFMTALVEIIAVSYIYGGNRFARTIARCTKKSVWIHWKVCWYFLTPVMIFVVVLLSCIFYSPVVYGNNLPFPWWGEFLGWIMTGSILACIVIPGIYRFITMDGSYKERIVRLIFVPKTEEELEEEGLSADIDINFNGDEKEPTIIGQKQWYGIESTV</sequence>
<evidence type="ECO:0000313" key="20">
    <source>
        <dbReference type="Proteomes" id="UP000009022"/>
    </source>
</evidence>
<feature type="transmembrane region" description="Helical" evidence="17">
    <location>
        <begin position="188"/>
        <end position="207"/>
    </location>
</feature>
<evidence type="ECO:0000256" key="1">
    <source>
        <dbReference type="ARBA" id="ARBA00004651"/>
    </source>
</evidence>
<feature type="disulfide bond" evidence="14">
    <location>
        <begin position="215"/>
        <end position="224"/>
    </location>
</feature>
<keyword evidence="12" id="KW-0325">Glycoprotein</keyword>
<dbReference type="PROSITE" id="PS50267">
    <property type="entry name" value="NA_NEUROTRAN_SYMP_3"/>
    <property type="match status" value="1"/>
</dbReference>
<evidence type="ECO:0000256" key="7">
    <source>
        <dbReference type="ARBA" id="ARBA00022847"/>
    </source>
</evidence>
<proteinExistence type="inferred from homology"/>
<keyword evidence="18" id="KW-0732">Signal</keyword>
<dbReference type="PhylomeDB" id="B3SC88"/>
<dbReference type="CTD" id="6759109"/>
<feature type="binding site" evidence="13">
    <location>
        <position position="111"/>
    </location>
    <ligand>
        <name>Na(+)</name>
        <dbReference type="ChEBI" id="CHEBI:29101"/>
        <label>1</label>
    </ligand>
</feature>
<evidence type="ECO:0000256" key="3">
    <source>
        <dbReference type="ARBA" id="ARBA00022475"/>
    </source>
</evidence>
<feature type="transmembrane region" description="Helical" evidence="17">
    <location>
        <begin position="472"/>
        <end position="497"/>
    </location>
</feature>
<dbReference type="GO" id="GO:0008504">
    <property type="term" value="F:monoamine transmembrane transporter activity"/>
    <property type="evidence" value="ECO:0007669"/>
    <property type="project" value="UniProtKB-ARBA"/>
</dbReference>
<feature type="transmembrane region" description="Helical" evidence="17">
    <location>
        <begin position="416"/>
        <end position="445"/>
    </location>
</feature>
<feature type="binding site" evidence="13">
    <location>
        <position position="446"/>
    </location>
    <ligand>
        <name>Na(+)</name>
        <dbReference type="ChEBI" id="CHEBI:29101"/>
        <label>1</label>
    </ligand>
</feature>
<feature type="transmembrane region" description="Helical" evidence="17">
    <location>
        <begin position="343"/>
        <end position="361"/>
    </location>
</feature>
<dbReference type="InterPro" id="IPR037272">
    <property type="entry name" value="SNS_sf"/>
</dbReference>
<dbReference type="Pfam" id="PF00209">
    <property type="entry name" value="SNF"/>
    <property type="match status" value="1"/>
</dbReference>
<feature type="transmembrane region" description="Helical" evidence="17">
    <location>
        <begin position="130"/>
        <end position="149"/>
    </location>
</feature>
<evidence type="ECO:0000256" key="15">
    <source>
        <dbReference type="RuleBase" id="RU003732"/>
    </source>
</evidence>
<dbReference type="KEGG" id="tad:TRIADDRAFT_61885"/>
<evidence type="ECO:0000256" key="5">
    <source>
        <dbReference type="ARBA" id="ARBA00022723"/>
    </source>
</evidence>
<feature type="binding site" evidence="13">
    <location>
        <position position="378"/>
    </location>
    <ligand>
        <name>Na(+)</name>
        <dbReference type="ChEBI" id="CHEBI:29101"/>
        <label>1</label>
    </ligand>
</feature>
<evidence type="ECO:0000256" key="14">
    <source>
        <dbReference type="PIRSR" id="PIRSR600175-2"/>
    </source>
</evidence>
<evidence type="ECO:0000256" key="4">
    <source>
        <dbReference type="ARBA" id="ARBA00022692"/>
    </source>
</evidence>
<dbReference type="GO" id="GO:0005886">
    <property type="term" value="C:plasma membrane"/>
    <property type="evidence" value="ECO:0000318"/>
    <property type="project" value="GO_Central"/>
</dbReference>
<keyword evidence="8 17" id="KW-1133">Transmembrane helix</keyword>
<dbReference type="PANTHER" id="PTHR11616">
    <property type="entry name" value="SODIUM/CHLORIDE DEPENDENT TRANSPORTER"/>
    <property type="match status" value="1"/>
</dbReference>
<dbReference type="AlphaFoldDB" id="B3SC88"/>
<dbReference type="OMA" id="GYLAHIT"/>
<keyword evidence="7 15" id="KW-0769">Symport</keyword>
<dbReference type="GO" id="GO:0006836">
    <property type="term" value="P:neurotransmitter transport"/>
    <property type="evidence" value="ECO:0007669"/>
    <property type="project" value="UniProtKB-KW"/>
</dbReference>
<feature type="transmembrane region" description="Helical" evidence="17">
    <location>
        <begin position="373"/>
        <end position="396"/>
    </location>
</feature>
<keyword evidence="4 15" id="KW-0812">Transmembrane</keyword>
<evidence type="ECO:0000256" key="11">
    <source>
        <dbReference type="ARBA" id="ARBA00023157"/>
    </source>
</evidence>
<keyword evidence="5 13" id="KW-0479">Metal-binding</keyword>
<feature type="binding site" evidence="13">
    <location>
        <position position="443"/>
    </location>
    <ligand>
        <name>Na(+)</name>
        <dbReference type="ChEBI" id="CHEBI:29101"/>
        <label>1</label>
    </ligand>
</feature>
<evidence type="ECO:0000256" key="10">
    <source>
        <dbReference type="ARBA" id="ARBA00023136"/>
    </source>
</evidence>
<comment type="subcellular location">
    <subcellularLocation>
        <location evidence="1">Cell membrane</location>
        <topology evidence="1">Multi-pass membrane protein</topology>
    </subcellularLocation>
</comment>
<evidence type="ECO:0000313" key="19">
    <source>
        <dbReference type="EMBL" id="EDV19637.1"/>
    </source>
</evidence>
<dbReference type="GO" id="GO:0006865">
    <property type="term" value="P:amino acid transport"/>
    <property type="evidence" value="ECO:0000318"/>
    <property type="project" value="GO_Central"/>
</dbReference>
<evidence type="ECO:0000256" key="9">
    <source>
        <dbReference type="ARBA" id="ARBA00023053"/>
    </source>
</evidence>
<feature type="transmembrane region" description="Helical" evidence="17">
    <location>
        <begin position="290"/>
        <end position="307"/>
    </location>
</feature>
<name>B3SC88_TRIAD</name>
<evidence type="ECO:0000256" key="2">
    <source>
        <dbReference type="ARBA" id="ARBA00022448"/>
    </source>
</evidence>